<gene>
    <name evidence="25" type="ORF">P8C59_005403</name>
</gene>
<comment type="catalytic activity">
    <reaction evidence="22">
        <text>DNA(n) + a 2'-deoxyribonucleoside 5'-triphosphate = DNA(n+1) + diphosphate</text>
        <dbReference type="Rhea" id="RHEA:22508"/>
        <dbReference type="Rhea" id="RHEA-COMP:17339"/>
        <dbReference type="Rhea" id="RHEA-COMP:17340"/>
        <dbReference type="ChEBI" id="CHEBI:33019"/>
        <dbReference type="ChEBI" id="CHEBI:61560"/>
        <dbReference type="ChEBI" id="CHEBI:173112"/>
        <dbReference type="EC" id="2.7.7.7"/>
    </reaction>
</comment>
<evidence type="ECO:0000256" key="2">
    <source>
        <dbReference type="ARBA" id="ARBA00022578"/>
    </source>
</evidence>
<keyword evidence="16" id="KW-0239">DNA-directed DNA polymerase</keyword>
<evidence type="ECO:0000256" key="19">
    <source>
        <dbReference type="ARBA" id="ARBA00023172"/>
    </source>
</evidence>
<evidence type="ECO:0000256" key="15">
    <source>
        <dbReference type="ARBA" id="ARBA00022918"/>
    </source>
</evidence>
<feature type="region of interest" description="Disordered" evidence="23">
    <location>
        <begin position="523"/>
        <end position="556"/>
    </location>
</feature>
<accession>A0AAD9I4D4</accession>
<dbReference type="EMBL" id="JAQQPM010000004">
    <property type="protein sequence ID" value="KAK2070943.1"/>
    <property type="molecule type" value="Genomic_DNA"/>
</dbReference>
<evidence type="ECO:0000256" key="7">
    <source>
        <dbReference type="ARBA" id="ARBA00022723"/>
    </source>
</evidence>
<keyword evidence="4" id="KW-0645">Protease</keyword>
<evidence type="ECO:0000256" key="12">
    <source>
        <dbReference type="ARBA" id="ARBA00022842"/>
    </source>
</evidence>
<evidence type="ECO:0000256" key="13">
    <source>
        <dbReference type="ARBA" id="ARBA00022884"/>
    </source>
</evidence>
<organism evidence="25 26">
    <name type="scientific">Phyllachora maydis</name>
    <dbReference type="NCBI Taxonomy" id="1825666"/>
    <lineage>
        <taxon>Eukaryota</taxon>
        <taxon>Fungi</taxon>
        <taxon>Dikarya</taxon>
        <taxon>Ascomycota</taxon>
        <taxon>Pezizomycotina</taxon>
        <taxon>Sordariomycetes</taxon>
        <taxon>Sordariomycetidae</taxon>
        <taxon>Phyllachorales</taxon>
        <taxon>Phyllachoraceae</taxon>
        <taxon>Phyllachora</taxon>
    </lineage>
</organism>
<evidence type="ECO:0000256" key="5">
    <source>
        <dbReference type="ARBA" id="ARBA00022695"/>
    </source>
</evidence>
<keyword evidence="12" id="KW-0460">Magnesium</keyword>
<evidence type="ECO:0000256" key="18">
    <source>
        <dbReference type="ARBA" id="ARBA00023125"/>
    </source>
</evidence>
<keyword evidence="14" id="KW-0229">DNA integration</keyword>
<dbReference type="Pfam" id="PF07727">
    <property type="entry name" value="RVT_2"/>
    <property type="match status" value="1"/>
</dbReference>
<dbReference type="InterPro" id="IPR012337">
    <property type="entry name" value="RNaseH-like_sf"/>
</dbReference>
<dbReference type="GO" id="GO:0003723">
    <property type="term" value="F:RNA binding"/>
    <property type="evidence" value="ECO:0007669"/>
    <property type="project" value="UniProtKB-KW"/>
</dbReference>
<dbReference type="InterPro" id="IPR036397">
    <property type="entry name" value="RNaseH_sf"/>
</dbReference>
<dbReference type="InterPro" id="IPR039537">
    <property type="entry name" value="Retrotran_Ty1/copia-like"/>
</dbReference>
<evidence type="ECO:0000256" key="10">
    <source>
        <dbReference type="ARBA" id="ARBA00022801"/>
    </source>
</evidence>
<keyword evidence="18" id="KW-0238">DNA-binding</keyword>
<evidence type="ECO:0000256" key="21">
    <source>
        <dbReference type="ARBA" id="ARBA00048173"/>
    </source>
</evidence>
<dbReference type="Proteomes" id="UP001217918">
    <property type="component" value="Unassembled WGS sequence"/>
</dbReference>
<evidence type="ECO:0000313" key="26">
    <source>
        <dbReference type="Proteomes" id="UP001217918"/>
    </source>
</evidence>
<evidence type="ECO:0000256" key="22">
    <source>
        <dbReference type="ARBA" id="ARBA00049244"/>
    </source>
</evidence>
<dbReference type="GO" id="GO:0004519">
    <property type="term" value="F:endonuclease activity"/>
    <property type="evidence" value="ECO:0007669"/>
    <property type="project" value="UniProtKB-KW"/>
</dbReference>
<keyword evidence="20" id="KW-0511">Multifunctional enzyme</keyword>
<dbReference type="InterPro" id="IPR001584">
    <property type="entry name" value="Integrase_cat-core"/>
</dbReference>
<comment type="caution">
    <text evidence="25">The sequence shown here is derived from an EMBL/GenBank/DDBJ whole genome shotgun (WGS) entry which is preliminary data.</text>
</comment>
<keyword evidence="15" id="KW-0695">RNA-directed DNA polymerase</keyword>
<dbReference type="GO" id="GO:0008233">
    <property type="term" value="F:peptidase activity"/>
    <property type="evidence" value="ECO:0007669"/>
    <property type="project" value="UniProtKB-KW"/>
</dbReference>
<reference evidence="25" key="1">
    <citation type="journal article" date="2023" name="Mol. Plant Microbe Interact.">
        <title>Elucidating the Obligate Nature and Biological Capacity of an Invasive Fungal Corn Pathogen.</title>
        <authorList>
            <person name="MacCready J.S."/>
            <person name="Roggenkamp E.M."/>
            <person name="Gdanetz K."/>
            <person name="Chilvers M.I."/>
        </authorList>
    </citation>
    <scope>NUCLEOTIDE SEQUENCE</scope>
    <source>
        <strain evidence="25">PM02</strain>
    </source>
</reference>
<evidence type="ECO:0000256" key="17">
    <source>
        <dbReference type="ARBA" id="ARBA00023113"/>
    </source>
</evidence>
<keyword evidence="7" id="KW-0479">Metal-binding</keyword>
<evidence type="ECO:0000256" key="3">
    <source>
        <dbReference type="ARBA" id="ARBA00022612"/>
    </source>
</evidence>
<dbReference type="GO" id="GO:0032196">
    <property type="term" value="P:transposition"/>
    <property type="evidence" value="ECO:0007669"/>
    <property type="project" value="UniProtKB-KW"/>
</dbReference>
<evidence type="ECO:0000313" key="25">
    <source>
        <dbReference type="EMBL" id="KAK2070943.1"/>
    </source>
</evidence>
<dbReference type="GO" id="GO:0015074">
    <property type="term" value="P:DNA integration"/>
    <property type="evidence" value="ECO:0007669"/>
    <property type="project" value="UniProtKB-KW"/>
</dbReference>
<evidence type="ECO:0000256" key="8">
    <source>
        <dbReference type="ARBA" id="ARBA00022741"/>
    </source>
</evidence>
<dbReference type="GO" id="GO:0006508">
    <property type="term" value="P:proteolysis"/>
    <property type="evidence" value="ECO:0007669"/>
    <property type="project" value="UniProtKB-KW"/>
</dbReference>
<sequence>MYLLRRSCRMEGRNADPGQSSRPLLPIRTLLEDKEDGEDYSEVIEFLKQNIKSHNRVIASQSSNIKTLLLSLNTLKASIKDSVSAIKNISSTLASLTNSSNAAATRKTSYSPRFDPFSGTMDLDSPLRPLRKEPYLGPAIDNIATSNLDPSIDTGSKEGFKDTITSNIVKELSKKAYTIPDDKNPDISNTYSDSDQAILLILLRNSLSSSPRAAISQPIESKKEDVYNEFHALTFSTYKKGLSAFNAEFNSYLAKLTIAKIDIDPSLILNQNPATEAYRAAYVANSSNLTPNSNSNPSKKGKNKKKGKKKASYNVEGQNYSAKSAEQASFMLGSYNLAIEEEEESDSSSNSSSSSNSDTQLAQLLALKGYKKRKDFKGKGLKTSSNNKAKYKDNKPRRRPRDPALYNSWLYNTGSTDHISNSKERFTTFTPNTGQLRPINTGNGPVSPASIGSITLEVLSRKAPPTYTKLVLDNVLYLPNIDINIRNKIVVEIPSNSIRKEDYRPIIEDAIVSEAIEPNKRYKLRNSPAKGTTLEGAPYQSPHETREPEPLTGTRDLPCMLREPVIEGNKVVEKAISSPTLKEPNIGQRDYYNLLNLAKFITKGLPNFDKIKEADFHCSSCDRGKAVRRVSKALIPDPPRVLDLIEGDTVKIRPRPYNRNPIVLLLVDRKSRYRWVFNLPNKSGPIVANAIKGFFRGLRNGFGRYPTKFHFDGGTEITDLLTTWLAKRGIKFSTSAPYIHEQNGLVERSVRVILDRVRCTILSSALPQYLWCFILEAIVELVNSIAITNKETTPFQALFDELEPGIPHIPNLERYRAIGARGEAIIPLEKRSKSLKFTFRTEECKLLAVLGSKTYLVYIPSRRAVLKTSTVKFIEDNTVLSQPTDNTALEGELVDLDLDLEGAVSPDPSNLNTKKPISIEIGPSKLEPYESSSDSELDEPSLDKPINPVIVESTRPTISIRKPKLPEPITNEPLNNSDLISEEDKMQLDYYKLLAKTSSYILSFVYKARKRVISKDSTPTTYKQVLKLPRDERSKWLKAITKEFIQLLELGVFKFLPRSLLPSNRKLITCRNVLKVKKDAKNRPIKYKSRLVTRGFIQVEGLDYTITYASTSIPPTWRILLAIGAVLDWEIEQADFIGAFLNSALREEIYIEIPEGLLDLAASNKAIYKLLLKYGYNPSTPNIIKLSKALYSLKQSLREWQDKLKILLKSLGYLPLISDPGVFYNAKTCHFIVTYIDDCLFIGPNIGYITDLKKRLNKVYTIEDLGPAAYFLGYIEEAVSHFNLADSKPISIPL</sequence>
<feature type="compositionally biased region" description="Low complexity" evidence="23">
    <location>
        <begin position="286"/>
        <end position="298"/>
    </location>
</feature>
<keyword evidence="3" id="KW-1188">Viral release from host cell</keyword>
<evidence type="ECO:0000256" key="11">
    <source>
        <dbReference type="ARBA" id="ARBA00022840"/>
    </source>
</evidence>
<dbReference type="PANTHER" id="PTHR42648">
    <property type="entry name" value="TRANSPOSASE, PUTATIVE-RELATED"/>
    <property type="match status" value="1"/>
</dbReference>
<feature type="region of interest" description="Disordered" evidence="23">
    <location>
        <begin position="922"/>
        <end position="946"/>
    </location>
</feature>
<dbReference type="GO" id="GO:0005524">
    <property type="term" value="F:ATP binding"/>
    <property type="evidence" value="ECO:0007669"/>
    <property type="project" value="UniProtKB-KW"/>
</dbReference>
<feature type="region of interest" description="Disordered" evidence="23">
    <location>
        <begin position="286"/>
        <end position="318"/>
    </location>
</feature>
<dbReference type="Pfam" id="PF22936">
    <property type="entry name" value="Pol_BBD"/>
    <property type="match status" value="1"/>
</dbReference>
<evidence type="ECO:0000256" key="9">
    <source>
        <dbReference type="ARBA" id="ARBA00022759"/>
    </source>
</evidence>
<keyword evidence="17" id="KW-0917">Virion maturation</keyword>
<dbReference type="InterPro" id="IPR013103">
    <property type="entry name" value="RVT_2"/>
</dbReference>
<evidence type="ECO:0000256" key="23">
    <source>
        <dbReference type="SAM" id="MobiDB-lite"/>
    </source>
</evidence>
<evidence type="ECO:0000256" key="20">
    <source>
        <dbReference type="ARBA" id="ARBA00023268"/>
    </source>
</evidence>
<dbReference type="SUPFAM" id="SSF53098">
    <property type="entry name" value="Ribonuclease H-like"/>
    <property type="match status" value="1"/>
</dbReference>
<dbReference type="GO" id="GO:0003964">
    <property type="term" value="F:RNA-directed DNA polymerase activity"/>
    <property type="evidence" value="ECO:0007669"/>
    <property type="project" value="UniProtKB-KW"/>
</dbReference>
<dbReference type="PANTHER" id="PTHR42648:SF11">
    <property type="entry name" value="TRANSPOSON TY4-P GAG-POL POLYPROTEIN"/>
    <property type="match status" value="1"/>
</dbReference>
<keyword evidence="11" id="KW-0067">ATP-binding</keyword>
<dbReference type="GO" id="GO:0003677">
    <property type="term" value="F:DNA binding"/>
    <property type="evidence" value="ECO:0007669"/>
    <property type="project" value="UniProtKB-KW"/>
</dbReference>
<keyword evidence="19" id="KW-0233">DNA recombination</keyword>
<evidence type="ECO:0000256" key="16">
    <source>
        <dbReference type="ARBA" id="ARBA00022932"/>
    </source>
</evidence>
<feature type="region of interest" description="Disordered" evidence="23">
    <location>
        <begin position="375"/>
        <end position="407"/>
    </location>
</feature>
<evidence type="ECO:0000256" key="6">
    <source>
        <dbReference type="ARBA" id="ARBA00022722"/>
    </source>
</evidence>
<keyword evidence="13" id="KW-0694">RNA-binding</keyword>
<dbReference type="PROSITE" id="PS50994">
    <property type="entry name" value="INTEGRASE"/>
    <property type="match status" value="1"/>
</dbReference>
<dbReference type="GO" id="GO:0003887">
    <property type="term" value="F:DNA-directed DNA polymerase activity"/>
    <property type="evidence" value="ECO:0007669"/>
    <property type="project" value="UniProtKB-KW"/>
</dbReference>
<feature type="compositionally biased region" description="Basic residues" evidence="23">
    <location>
        <begin position="299"/>
        <end position="311"/>
    </location>
</feature>
<evidence type="ECO:0000256" key="4">
    <source>
        <dbReference type="ARBA" id="ARBA00022670"/>
    </source>
</evidence>
<keyword evidence="26" id="KW-1185">Reference proteome</keyword>
<protein>
    <recommendedName>
        <fullName evidence="24">Integrase catalytic domain-containing protein</fullName>
    </recommendedName>
</protein>
<keyword evidence="9" id="KW-0255">Endonuclease</keyword>
<dbReference type="GO" id="GO:0005634">
    <property type="term" value="C:nucleus"/>
    <property type="evidence" value="ECO:0007669"/>
    <property type="project" value="UniProtKB-ARBA"/>
</dbReference>
<feature type="domain" description="Integrase catalytic" evidence="24">
    <location>
        <begin position="635"/>
        <end position="802"/>
    </location>
</feature>
<keyword evidence="5" id="KW-0548">Nucleotidyltransferase</keyword>
<keyword evidence="16" id="KW-0808">Transferase</keyword>
<dbReference type="GO" id="GO:0006310">
    <property type="term" value="P:DNA recombination"/>
    <property type="evidence" value="ECO:0007669"/>
    <property type="project" value="UniProtKB-KW"/>
</dbReference>
<dbReference type="Gene3D" id="3.30.420.10">
    <property type="entry name" value="Ribonuclease H-like superfamily/Ribonuclease H"/>
    <property type="match status" value="1"/>
</dbReference>
<dbReference type="Pfam" id="PF00665">
    <property type="entry name" value="rve"/>
    <property type="match status" value="1"/>
</dbReference>
<evidence type="ECO:0000256" key="14">
    <source>
        <dbReference type="ARBA" id="ARBA00022908"/>
    </source>
</evidence>
<keyword evidence="8" id="KW-0547">Nucleotide-binding</keyword>
<dbReference type="InterPro" id="IPR054722">
    <property type="entry name" value="PolX-like_BBD"/>
</dbReference>
<evidence type="ECO:0000256" key="1">
    <source>
        <dbReference type="ARBA" id="ARBA00002180"/>
    </source>
</evidence>
<comment type="function">
    <text evidence="1">The aspartyl protease (PR) mediates the proteolytic cleavages of the Gag and Gag-Pol polyproteins after assembly of the VLP.</text>
</comment>
<keyword evidence="6" id="KW-0540">Nuclease</keyword>
<dbReference type="GO" id="GO:0046872">
    <property type="term" value="F:metal ion binding"/>
    <property type="evidence" value="ECO:0007669"/>
    <property type="project" value="UniProtKB-KW"/>
</dbReference>
<name>A0AAD9I4D4_9PEZI</name>
<comment type="catalytic activity">
    <reaction evidence="21">
        <text>DNA(n) + a 2'-deoxyribonucleoside 5'-triphosphate = DNA(n+1) + diphosphate</text>
        <dbReference type="Rhea" id="RHEA:22508"/>
        <dbReference type="Rhea" id="RHEA-COMP:17339"/>
        <dbReference type="Rhea" id="RHEA-COMP:17340"/>
        <dbReference type="ChEBI" id="CHEBI:33019"/>
        <dbReference type="ChEBI" id="CHEBI:61560"/>
        <dbReference type="ChEBI" id="CHEBI:173112"/>
        <dbReference type="EC" id="2.7.7.49"/>
    </reaction>
</comment>
<keyword evidence="10" id="KW-0378">Hydrolase</keyword>
<keyword evidence="2" id="KW-0815">Transposition</keyword>
<evidence type="ECO:0000259" key="24">
    <source>
        <dbReference type="PROSITE" id="PS50994"/>
    </source>
</evidence>
<proteinExistence type="predicted"/>